<dbReference type="EMBL" id="JADYXP020000008">
    <property type="protein sequence ID" value="KAL0118771.1"/>
    <property type="molecule type" value="Genomic_DNA"/>
</dbReference>
<evidence type="ECO:0000313" key="2">
    <source>
        <dbReference type="Proteomes" id="UP001430953"/>
    </source>
</evidence>
<sequence>MKYCANVPSVQGIMRHTLHFSYGFLLFVNENNAPLSRKFTILLYELKLLTMLFRSSAVSNDY</sequence>
<dbReference type="AlphaFoldDB" id="A0AAW2FXL0"/>
<keyword evidence="2" id="KW-1185">Reference proteome</keyword>
<protein>
    <submittedName>
        <fullName evidence="1">Uncharacterized protein</fullName>
    </submittedName>
</protein>
<evidence type="ECO:0000313" key="1">
    <source>
        <dbReference type="EMBL" id="KAL0118771.1"/>
    </source>
</evidence>
<comment type="caution">
    <text evidence="1">The sequence shown here is derived from an EMBL/GenBank/DDBJ whole genome shotgun (WGS) entry which is preliminary data.</text>
</comment>
<proteinExistence type="predicted"/>
<gene>
    <name evidence="1" type="ORF">PUN28_009443</name>
</gene>
<name>A0AAW2FXL0_9HYME</name>
<accession>A0AAW2FXL0</accession>
<reference evidence="1 2" key="1">
    <citation type="submission" date="2023-03" db="EMBL/GenBank/DDBJ databases">
        <title>High recombination rates correlate with genetic variation in Cardiocondyla obscurior ants.</title>
        <authorList>
            <person name="Errbii M."/>
        </authorList>
    </citation>
    <scope>NUCLEOTIDE SEQUENCE [LARGE SCALE GENOMIC DNA]</scope>
    <source>
        <strain evidence="1">Alpha-2009</strain>
        <tissue evidence="1">Whole body</tissue>
    </source>
</reference>
<dbReference type="Proteomes" id="UP001430953">
    <property type="component" value="Unassembled WGS sequence"/>
</dbReference>
<organism evidence="1 2">
    <name type="scientific">Cardiocondyla obscurior</name>
    <dbReference type="NCBI Taxonomy" id="286306"/>
    <lineage>
        <taxon>Eukaryota</taxon>
        <taxon>Metazoa</taxon>
        <taxon>Ecdysozoa</taxon>
        <taxon>Arthropoda</taxon>
        <taxon>Hexapoda</taxon>
        <taxon>Insecta</taxon>
        <taxon>Pterygota</taxon>
        <taxon>Neoptera</taxon>
        <taxon>Endopterygota</taxon>
        <taxon>Hymenoptera</taxon>
        <taxon>Apocrita</taxon>
        <taxon>Aculeata</taxon>
        <taxon>Formicoidea</taxon>
        <taxon>Formicidae</taxon>
        <taxon>Myrmicinae</taxon>
        <taxon>Cardiocondyla</taxon>
    </lineage>
</organism>